<organism evidence="8 9">
    <name type="scientific">Candidatus Ornithospirochaeta avicola</name>
    <dbReference type="NCBI Taxonomy" id="2840896"/>
    <lineage>
        <taxon>Bacteria</taxon>
        <taxon>Pseudomonadati</taxon>
        <taxon>Spirochaetota</taxon>
        <taxon>Spirochaetia</taxon>
        <taxon>Spirochaetales</taxon>
        <taxon>Spirochaetaceae</taxon>
        <taxon>Spirochaetaceae incertae sedis</taxon>
        <taxon>Candidatus Ornithospirochaeta</taxon>
    </lineage>
</organism>
<dbReference type="PROSITE" id="PS51384">
    <property type="entry name" value="FAD_FR"/>
    <property type="match status" value="1"/>
</dbReference>
<dbReference type="Gene3D" id="3.40.50.80">
    <property type="entry name" value="Nucleotide-binding domain of ferredoxin-NADP reductase (FNR) module"/>
    <property type="match status" value="1"/>
</dbReference>
<proteinExistence type="predicted"/>
<dbReference type="GO" id="GO:0006207">
    <property type="term" value="P:'de novo' pyrimidine nucleobase biosynthetic process"/>
    <property type="evidence" value="ECO:0007669"/>
    <property type="project" value="InterPro"/>
</dbReference>
<dbReference type="Pfam" id="PF01180">
    <property type="entry name" value="DHO_dh"/>
    <property type="match status" value="1"/>
</dbReference>
<accession>A0A9D1TPK5</accession>
<dbReference type="PANTHER" id="PTHR43513">
    <property type="entry name" value="DIHYDROOROTATE DEHYDROGENASE B (NAD(+)), ELECTRON TRANSFER SUBUNIT"/>
    <property type="match status" value="1"/>
</dbReference>
<keyword evidence="3" id="KW-0285">Flavoprotein</keyword>
<dbReference type="InterPro" id="IPR005720">
    <property type="entry name" value="Dihydroorotate_DH_cat"/>
</dbReference>
<feature type="domain" description="FAD-binding FR-type" evidence="7">
    <location>
        <begin position="308"/>
        <end position="397"/>
    </location>
</feature>
<evidence type="ECO:0000256" key="2">
    <source>
        <dbReference type="ARBA" id="ARBA00004725"/>
    </source>
</evidence>
<comment type="caution">
    <text evidence="8">The sequence shown here is derived from an EMBL/GenBank/DDBJ whole genome shotgun (WGS) entry which is preliminary data.</text>
</comment>
<dbReference type="GO" id="GO:0004152">
    <property type="term" value="F:dihydroorotate dehydrogenase activity"/>
    <property type="evidence" value="ECO:0007669"/>
    <property type="project" value="UniProtKB-ARBA"/>
</dbReference>
<keyword evidence="5" id="KW-0560">Oxidoreductase</keyword>
<reference evidence="8" key="1">
    <citation type="journal article" date="2021" name="PeerJ">
        <title>Extensive microbial diversity within the chicken gut microbiome revealed by metagenomics and culture.</title>
        <authorList>
            <person name="Gilroy R."/>
            <person name="Ravi A."/>
            <person name="Getino M."/>
            <person name="Pursley I."/>
            <person name="Horton D.L."/>
            <person name="Alikhan N.F."/>
            <person name="Baker D."/>
            <person name="Gharbi K."/>
            <person name="Hall N."/>
            <person name="Watson M."/>
            <person name="Adriaenssens E.M."/>
            <person name="Foster-Nyarko E."/>
            <person name="Jarju S."/>
            <person name="Secka A."/>
            <person name="Antonio M."/>
            <person name="Oren A."/>
            <person name="Chaudhuri R.R."/>
            <person name="La Ragione R."/>
            <person name="Hildebrand F."/>
            <person name="Pallen M.J."/>
        </authorList>
    </citation>
    <scope>NUCLEOTIDE SEQUENCE</scope>
    <source>
        <strain evidence="8">Gambia11-129</strain>
    </source>
</reference>
<evidence type="ECO:0000313" key="9">
    <source>
        <dbReference type="Proteomes" id="UP000823936"/>
    </source>
</evidence>
<dbReference type="InterPro" id="IPR050353">
    <property type="entry name" value="PyrK_electron_transfer"/>
</dbReference>
<evidence type="ECO:0000256" key="6">
    <source>
        <dbReference type="SAM" id="MobiDB-lite"/>
    </source>
</evidence>
<dbReference type="PANTHER" id="PTHR43513:SF3">
    <property type="entry name" value="DIHYDROOROTATE DEHYDROGENASE B (NAD(+)), ELECTRON TRANSFER SUBUNIT-RELATED"/>
    <property type="match status" value="1"/>
</dbReference>
<gene>
    <name evidence="8" type="ORF">IAB12_07180</name>
</gene>
<comment type="cofactor">
    <cofactor evidence="1">
        <name>FMN</name>
        <dbReference type="ChEBI" id="CHEBI:58210"/>
    </cofactor>
</comment>
<comment type="pathway">
    <text evidence="2">Pyrimidine metabolism; UMP biosynthesis via de novo pathway.</text>
</comment>
<dbReference type="Gene3D" id="3.20.20.70">
    <property type="entry name" value="Aldolase class I"/>
    <property type="match status" value="1"/>
</dbReference>
<feature type="region of interest" description="Disordered" evidence="6">
    <location>
        <begin position="51"/>
        <end position="73"/>
    </location>
</feature>
<dbReference type="Proteomes" id="UP000823936">
    <property type="component" value="Unassembled WGS sequence"/>
</dbReference>
<dbReference type="InterPro" id="IPR013785">
    <property type="entry name" value="Aldolase_TIM"/>
</dbReference>
<evidence type="ECO:0000256" key="3">
    <source>
        <dbReference type="ARBA" id="ARBA00022630"/>
    </source>
</evidence>
<dbReference type="InterPro" id="IPR001295">
    <property type="entry name" value="Dihydroorotate_DH_CS"/>
</dbReference>
<dbReference type="EMBL" id="DXHU01000023">
    <property type="protein sequence ID" value="HIV99540.1"/>
    <property type="molecule type" value="Genomic_DNA"/>
</dbReference>
<dbReference type="SUPFAM" id="SSF52343">
    <property type="entry name" value="Ferredoxin reductase-like, C-terminal NADP-linked domain"/>
    <property type="match status" value="1"/>
</dbReference>
<keyword evidence="4" id="KW-0288">FMN</keyword>
<evidence type="ECO:0000259" key="7">
    <source>
        <dbReference type="PROSITE" id="PS51384"/>
    </source>
</evidence>
<dbReference type="InterPro" id="IPR039261">
    <property type="entry name" value="FNR_nucleotide-bd"/>
</dbReference>
<evidence type="ECO:0000256" key="5">
    <source>
        <dbReference type="ARBA" id="ARBA00023002"/>
    </source>
</evidence>
<evidence type="ECO:0000256" key="4">
    <source>
        <dbReference type="ARBA" id="ARBA00022643"/>
    </source>
</evidence>
<dbReference type="PROSITE" id="PS00912">
    <property type="entry name" value="DHODEHASE_2"/>
    <property type="match status" value="1"/>
</dbReference>
<dbReference type="SUPFAM" id="SSF63380">
    <property type="entry name" value="Riboflavin synthase domain-like"/>
    <property type="match status" value="1"/>
</dbReference>
<dbReference type="GO" id="GO:0005737">
    <property type="term" value="C:cytoplasm"/>
    <property type="evidence" value="ECO:0007669"/>
    <property type="project" value="InterPro"/>
</dbReference>
<evidence type="ECO:0000313" key="8">
    <source>
        <dbReference type="EMBL" id="HIV99540.1"/>
    </source>
</evidence>
<dbReference type="Gene3D" id="2.40.30.10">
    <property type="entry name" value="Translation factors"/>
    <property type="match status" value="1"/>
</dbReference>
<protein>
    <submittedName>
        <fullName evidence="8">Dihydroorotate dehydrogenase</fullName>
    </submittedName>
</protein>
<sequence length="553" mass="60178">MEIRGNHKKGRILLSTVSGVLTTKEDMIRLFDKAVCSVDVITTKSFQVSATEGNRPPVVTSPKEGDYGNSVGLRNPGADKAEEYIKRLRGQGMRALLNISLAGNRKEDFLSLVKRFDPYADFLELNFSCPHAAAGFGASIGSDEKTVREYVSYITNGYKERKSMLLVKLTPNVDNIAQIAKAAIEAGADGISAINTVGPREYYHDSHPILFNKLGGKGGASGEWVKEIALEKVRQIREAIGDEPVILGMGGVTTHEDALNMVHSGADIVGVGSAASTVAMKDYEAFFSAIKTGNEDSRKYQSRDRSNVTYVKHKIIDKYIYSPDTYILTLDGKSECQAGQFVFLWHPEYGERPFSVAKNDPLTFIVKVRGEFTSALMSVNVGDDIYVRGLCGAPLEVRKTKKAILLGGGTGIVVLNLLASRLAENGTKMDIRLGLPSHEAGKKGLLEDELKAFGSYRIVSDEGVAGRVIYSFDKDDVDEETAVYIVGPSVMMKKASEHFLSLGVPSSMIFLSMEKMTLCGIGMCGECSCGGKLTCKEGTFFSLEYLDQTGAEY</sequence>
<dbReference type="InterPro" id="IPR017927">
    <property type="entry name" value="FAD-bd_FR_type"/>
</dbReference>
<name>A0A9D1TPK5_9SPIO</name>
<reference evidence="8" key="2">
    <citation type="submission" date="2021-04" db="EMBL/GenBank/DDBJ databases">
        <authorList>
            <person name="Gilroy R."/>
        </authorList>
    </citation>
    <scope>NUCLEOTIDE SEQUENCE</scope>
    <source>
        <strain evidence="8">Gambia11-129</strain>
    </source>
</reference>
<evidence type="ECO:0000256" key="1">
    <source>
        <dbReference type="ARBA" id="ARBA00001917"/>
    </source>
</evidence>
<dbReference type="InterPro" id="IPR017938">
    <property type="entry name" value="Riboflavin_synthase-like_b-brl"/>
</dbReference>
<dbReference type="SUPFAM" id="SSF51395">
    <property type="entry name" value="FMN-linked oxidoreductases"/>
    <property type="match status" value="1"/>
</dbReference>
<dbReference type="AlphaFoldDB" id="A0A9D1TPK5"/>